<accession>A0A0M4E811</accession>
<feature type="zinc finger region" description="C3H1-type" evidence="6">
    <location>
        <begin position="382"/>
        <end position="408"/>
    </location>
</feature>
<dbReference type="GO" id="GO:0005634">
    <property type="term" value="C:nucleus"/>
    <property type="evidence" value="ECO:0007669"/>
    <property type="project" value="TreeGrafter"/>
</dbReference>
<evidence type="ECO:0000256" key="3">
    <source>
        <dbReference type="ARBA" id="ARBA00022771"/>
    </source>
</evidence>
<evidence type="ECO:0000256" key="5">
    <source>
        <dbReference type="ARBA" id="ARBA00071600"/>
    </source>
</evidence>
<dbReference type="Proteomes" id="UP000494163">
    <property type="component" value="Chromosome 3L"/>
</dbReference>
<dbReference type="AlphaFoldDB" id="A0A0M4E811"/>
<name>A0A0M4E811_DROBS</name>
<evidence type="ECO:0000313" key="9">
    <source>
        <dbReference type="EMBL" id="ALC42941.1"/>
    </source>
</evidence>
<keyword evidence="4 6" id="KW-0862">Zinc</keyword>
<dbReference type="STRING" id="30019.A0A0M4E811"/>
<dbReference type="OrthoDB" id="3247158at2759"/>
<keyword evidence="10" id="KW-1185">Reference proteome</keyword>
<feature type="zinc finger region" description="C3H1-type" evidence="6">
    <location>
        <begin position="355"/>
        <end position="381"/>
    </location>
</feature>
<evidence type="ECO:0000256" key="4">
    <source>
        <dbReference type="ARBA" id="ARBA00022833"/>
    </source>
</evidence>
<dbReference type="OMA" id="MVSIHGV"/>
<dbReference type="EMBL" id="CP012525">
    <property type="protein sequence ID" value="ALC42941.1"/>
    <property type="molecule type" value="Genomic_DNA"/>
</dbReference>
<dbReference type="PANTHER" id="PTHR46156">
    <property type="entry name" value="CCCH ZINGC FINGER"/>
    <property type="match status" value="1"/>
</dbReference>
<dbReference type="GO" id="GO:0008270">
    <property type="term" value="F:zinc ion binding"/>
    <property type="evidence" value="ECO:0007669"/>
    <property type="project" value="UniProtKB-KW"/>
</dbReference>
<dbReference type="SMART" id="SM00356">
    <property type="entry name" value="ZnF_C3H1"/>
    <property type="match status" value="3"/>
</dbReference>
<keyword evidence="2" id="KW-0677">Repeat</keyword>
<dbReference type="PROSITE" id="PS50103">
    <property type="entry name" value="ZF_C3H1"/>
    <property type="match status" value="3"/>
</dbReference>
<feature type="region of interest" description="Disordered" evidence="7">
    <location>
        <begin position="502"/>
        <end position="552"/>
    </location>
</feature>
<organism evidence="9 10">
    <name type="scientific">Drosophila busckii</name>
    <name type="common">Fruit fly</name>
    <dbReference type="NCBI Taxonomy" id="30019"/>
    <lineage>
        <taxon>Eukaryota</taxon>
        <taxon>Metazoa</taxon>
        <taxon>Ecdysozoa</taxon>
        <taxon>Arthropoda</taxon>
        <taxon>Hexapoda</taxon>
        <taxon>Insecta</taxon>
        <taxon>Pterygota</taxon>
        <taxon>Neoptera</taxon>
        <taxon>Endopterygota</taxon>
        <taxon>Diptera</taxon>
        <taxon>Brachycera</taxon>
        <taxon>Muscomorpha</taxon>
        <taxon>Ephydroidea</taxon>
        <taxon>Drosophilidae</taxon>
        <taxon>Drosophila</taxon>
    </lineage>
</organism>
<protein>
    <recommendedName>
        <fullName evidence="5">Zinc finger CCCH domain-containing protein 3</fullName>
    </recommendedName>
</protein>
<dbReference type="PANTHER" id="PTHR46156:SF1">
    <property type="entry name" value="ZINC FINGER CCCH DOMAIN-CONTAINING PROTEIN 3"/>
    <property type="match status" value="1"/>
</dbReference>
<gene>
    <name evidence="9" type="ORF">Dbus_chr3Lg107</name>
</gene>
<sequence length="552" mass="61780">MAEENMPPVGRKVYINPNFHSQMAWPTTERPAIHINPQFLQRQLQQQQMQQQQLVTYYQQEQPIAAELTPPAAKIISKASTCLVRKQPVIKVASVPKPNPTVQPPLISISKRKLVRQGMTLTKTTIASAVPVITLPTPAKRTKYKLVRAISLISSSSTPLVKKLRSRDFVARYALRRNNDVSPSKKSSLSTHLIKPSVNKTMRMVSIHGVMYKKTAKKLTKLDDSNRSSPLPTTSQQSTVSTGRTLFVSGIRYVLDTTGTRLTRLPAQSHLSVNRTLRRRIDIGGLTYVSSPKAQNVFIRTTNHVSRAHLITAKQRSLQLLNRSLVKTNIPCAIYQRLGKCAAHNRGKCRRLHDKRQVAICPSFLRGECNKKDCLLSHNITLEKMPVCRYFLRGVCVREDCPYLHKKLSGKAAICIDFLRGYCARAADCHMRHEFVCPEFARKGKCELPNCSYCKKMNKQLTKQSTRKSFTKAKSKTKVIAPKISQASVVEPNASRYFKCDSPAAMPADVDGPAEQEQDQEEDKDSSGTGLRQRPKLGTLPAFIPLGDAAAD</sequence>
<evidence type="ECO:0000256" key="2">
    <source>
        <dbReference type="ARBA" id="ARBA00022737"/>
    </source>
</evidence>
<dbReference type="InterPro" id="IPR000571">
    <property type="entry name" value="Znf_CCCH"/>
</dbReference>
<evidence type="ECO:0000313" key="10">
    <source>
        <dbReference type="Proteomes" id="UP000494163"/>
    </source>
</evidence>
<evidence type="ECO:0000259" key="8">
    <source>
        <dbReference type="PROSITE" id="PS50103"/>
    </source>
</evidence>
<dbReference type="Gene3D" id="4.10.1000.10">
    <property type="entry name" value="Zinc finger, CCCH-type"/>
    <property type="match status" value="2"/>
</dbReference>
<evidence type="ECO:0000256" key="7">
    <source>
        <dbReference type="SAM" id="MobiDB-lite"/>
    </source>
</evidence>
<feature type="compositionally biased region" description="Acidic residues" evidence="7">
    <location>
        <begin position="512"/>
        <end position="524"/>
    </location>
</feature>
<keyword evidence="1 6" id="KW-0479">Metal-binding</keyword>
<proteinExistence type="predicted"/>
<feature type="domain" description="C3H1-type" evidence="8">
    <location>
        <begin position="382"/>
        <end position="408"/>
    </location>
</feature>
<evidence type="ECO:0000256" key="1">
    <source>
        <dbReference type="ARBA" id="ARBA00022723"/>
    </source>
</evidence>
<reference evidence="9 10" key="1">
    <citation type="submission" date="2015-08" db="EMBL/GenBank/DDBJ databases">
        <title>Ancestral chromatin configuration constrains chromatin evolution on differentiating sex chromosomes in Drosophila.</title>
        <authorList>
            <person name="Zhou Q."/>
            <person name="Bachtrog D."/>
        </authorList>
    </citation>
    <scope>NUCLEOTIDE SEQUENCE [LARGE SCALE GENOMIC DNA]</scope>
    <source>
        <tissue evidence="9">Whole larvae</tissue>
    </source>
</reference>
<dbReference type="FunFam" id="4.10.1000.10:FF:000008">
    <property type="entry name" value="zinc finger CCCH domain-containing protein 3"/>
    <property type="match status" value="1"/>
</dbReference>
<feature type="domain" description="C3H1-type" evidence="8">
    <location>
        <begin position="355"/>
        <end position="381"/>
    </location>
</feature>
<evidence type="ECO:0000256" key="6">
    <source>
        <dbReference type="PROSITE-ProRule" id="PRU00723"/>
    </source>
</evidence>
<feature type="domain" description="C3H1-type" evidence="8">
    <location>
        <begin position="409"/>
        <end position="436"/>
    </location>
</feature>
<keyword evidence="3 6" id="KW-0863">Zinc-finger</keyword>
<feature type="zinc finger region" description="C3H1-type" evidence="6">
    <location>
        <begin position="409"/>
        <end position="436"/>
    </location>
</feature>